<keyword evidence="5 6" id="KW-0472">Membrane</keyword>
<feature type="transmembrane region" description="Helical" evidence="6">
    <location>
        <begin position="385"/>
        <end position="405"/>
    </location>
</feature>
<evidence type="ECO:0000313" key="12">
    <source>
        <dbReference type="EMBL" id="CAB4943479.1"/>
    </source>
</evidence>
<evidence type="ECO:0000313" key="8">
    <source>
        <dbReference type="EMBL" id="CAB4675134.1"/>
    </source>
</evidence>
<keyword evidence="4 6" id="KW-1133">Transmembrane helix</keyword>
<dbReference type="EMBL" id="CAEZUF010000007">
    <property type="protein sequence ID" value="CAB4585324.1"/>
    <property type="molecule type" value="Genomic_DNA"/>
</dbReference>
<feature type="transmembrane region" description="Helical" evidence="6">
    <location>
        <begin position="128"/>
        <end position="147"/>
    </location>
</feature>
<gene>
    <name evidence="7" type="ORF">UFOPK1791_00181</name>
    <name evidence="8" type="ORF">UFOPK2312_00805</name>
    <name evidence="9" type="ORF">UFOPK2802_00665</name>
    <name evidence="10" type="ORF">UFOPK2982_00748</name>
    <name evidence="11" type="ORF">UFOPK3083_00764</name>
    <name evidence="12" type="ORF">UFOPK3783_00447</name>
    <name evidence="13" type="ORF">UFOPK3948_00792</name>
    <name evidence="14" type="ORF">UFOPK4355_00047</name>
</gene>
<dbReference type="PANTHER" id="PTHR23513:SF6">
    <property type="entry name" value="MAJOR FACILITATOR SUPERFAMILY ASSOCIATED DOMAIN-CONTAINING PROTEIN"/>
    <property type="match status" value="1"/>
</dbReference>
<feature type="transmembrane region" description="Helical" evidence="6">
    <location>
        <begin position="54"/>
        <end position="74"/>
    </location>
</feature>
<protein>
    <submittedName>
        <fullName evidence="9">Unannotated protein</fullName>
    </submittedName>
</protein>
<dbReference type="CDD" id="cd06173">
    <property type="entry name" value="MFS_MefA_like"/>
    <property type="match status" value="1"/>
</dbReference>
<evidence type="ECO:0000313" key="9">
    <source>
        <dbReference type="EMBL" id="CAB4742876.1"/>
    </source>
</evidence>
<dbReference type="EMBL" id="CAEZWY010000092">
    <property type="protein sequence ID" value="CAB4675134.1"/>
    <property type="molecule type" value="Genomic_DNA"/>
</dbReference>
<dbReference type="PANTHER" id="PTHR23513">
    <property type="entry name" value="INTEGRAL MEMBRANE EFFLUX PROTEIN-RELATED"/>
    <property type="match status" value="1"/>
</dbReference>
<evidence type="ECO:0000313" key="7">
    <source>
        <dbReference type="EMBL" id="CAB4585324.1"/>
    </source>
</evidence>
<evidence type="ECO:0000256" key="5">
    <source>
        <dbReference type="ARBA" id="ARBA00023136"/>
    </source>
</evidence>
<dbReference type="EMBL" id="CAFBNI010000034">
    <property type="protein sequence ID" value="CAB4943479.1"/>
    <property type="molecule type" value="Genomic_DNA"/>
</dbReference>
<organism evidence="9">
    <name type="scientific">freshwater metagenome</name>
    <dbReference type="NCBI Taxonomy" id="449393"/>
    <lineage>
        <taxon>unclassified sequences</taxon>
        <taxon>metagenomes</taxon>
        <taxon>ecological metagenomes</taxon>
    </lineage>
</organism>
<feature type="transmembrane region" description="Helical" evidence="6">
    <location>
        <begin position="291"/>
        <end position="309"/>
    </location>
</feature>
<dbReference type="EMBL" id="CAEZYX010000058">
    <property type="protein sequence ID" value="CAB4742876.1"/>
    <property type="molecule type" value="Genomic_DNA"/>
</dbReference>
<evidence type="ECO:0000313" key="10">
    <source>
        <dbReference type="EMBL" id="CAB4793580.1"/>
    </source>
</evidence>
<dbReference type="EMBL" id="CAFBOI010000101">
    <property type="protein sequence ID" value="CAB4982034.1"/>
    <property type="molecule type" value="Genomic_DNA"/>
</dbReference>
<dbReference type="EMBL" id="CAFBQT010000002">
    <property type="protein sequence ID" value="CAB5057867.1"/>
    <property type="molecule type" value="Genomic_DNA"/>
</dbReference>
<reference evidence="9" key="1">
    <citation type="submission" date="2020-05" db="EMBL/GenBank/DDBJ databases">
        <authorList>
            <person name="Chiriac C."/>
            <person name="Salcher M."/>
            <person name="Ghai R."/>
            <person name="Kavagutti S V."/>
        </authorList>
    </citation>
    <scope>NUCLEOTIDE SEQUENCE</scope>
</reference>
<dbReference type="GO" id="GO:0022857">
    <property type="term" value="F:transmembrane transporter activity"/>
    <property type="evidence" value="ECO:0007669"/>
    <property type="project" value="InterPro"/>
</dbReference>
<dbReference type="InterPro" id="IPR011701">
    <property type="entry name" value="MFS"/>
</dbReference>
<name>A0A6J6T6U2_9ZZZZ</name>
<sequence length="450" mass="48903">MRKLSKSKAEKAKVGPLGASYWKLWSATAISNLGDGVSMVAYPWLASAITRSPILIALAAVASRLPWLIFTLPAGVITDRFDRKKIIVAMDAARGFLTIFVAVMVYWKADSLPKLNELTNITNLATNWPLYIVAITASFLFGCAEVLRDNTAQTFMPSVVKEEQLEKANGQMWSAESLTNSFIGPPLGSFLIAIAVFVPFFFDAASFFVAVALLSTITTITKPITNVESAKPKVKPNFRAEIKEGFNWLWSHELLRPMAIILGSMNGISSLGGAAFILFAQEILHTSVLEFAILGTSGAIGGMIGGIYGPKIAKKIGSGPSLFLALLIMPIFEIAIGFLSSWQVVWLLLGITTIFAVLWNVITVSLRQSIIPTHLLGRVNSVYRFFAWGTIPIGLLVGGGLITLMEHFTSREWALRTPYFVTGALGFIILAFAAPRLTTAKIEAARAQPK</sequence>
<dbReference type="AlphaFoldDB" id="A0A6J6T6U2"/>
<dbReference type="GO" id="GO:0005886">
    <property type="term" value="C:plasma membrane"/>
    <property type="evidence" value="ECO:0007669"/>
    <property type="project" value="UniProtKB-SubCell"/>
</dbReference>
<accession>A0A6J6T6U2</accession>
<feature type="transmembrane region" description="Helical" evidence="6">
    <location>
        <begin position="259"/>
        <end position="279"/>
    </location>
</feature>
<dbReference type="EMBL" id="CAFAAE010000108">
    <property type="protein sequence ID" value="CAB4793580.1"/>
    <property type="molecule type" value="Genomic_DNA"/>
</dbReference>
<dbReference type="SUPFAM" id="SSF103473">
    <property type="entry name" value="MFS general substrate transporter"/>
    <property type="match status" value="1"/>
</dbReference>
<dbReference type="Pfam" id="PF07690">
    <property type="entry name" value="MFS_1"/>
    <property type="match status" value="1"/>
</dbReference>
<keyword evidence="2" id="KW-1003">Cell membrane</keyword>
<feature type="transmembrane region" description="Helical" evidence="6">
    <location>
        <begin position="321"/>
        <end position="339"/>
    </location>
</feature>
<evidence type="ECO:0000313" key="11">
    <source>
        <dbReference type="EMBL" id="CAB4808562.1"/>
    </source>
</evidence>
<evidence type="ECO:0000256" key="6">
    <source>
        <dbReference type="SAM" id="Phobius"/>
    </source>
</evidence>
<evidence type="ECO:0000313" key="13">
    <source>
        <dbReference type="EMBL" id="CAB4982034.1"/>
    </source>
</evidence>
<feature type="transmembrane region" description="Helical" evidence="6">
    <location>
        <begin position="345"/>
        <end position="364"/>
    </location>
</feature>
<comment type="subcellular location">
    <subcellularLocation>
        <location evidence="1">Cell membrane</location>
        <topology evidence="1">Multi-pass membrane protein</topology>
    </subcellularLocation>
</comment>
<dbReference type="InterPro" id="IPR036259">
    <property type="entry name" value="MFS_trans_sf"/>
</dbReference>
<dbReference type="Gene3D" id="1.20.1250.20">
    <property type="entry name" value="MFS general substrate transporter like domains"/>
    <property type="match status" value="1"/>
</dbReference>
<evidence type="ECO:0000256" key="2">
    <source>
        <dbReference type="ARBA" id="ARBA00022475"/>
    </source>
</evidence>
<dbReference type="EMBL" id="CAFAAT010000085">
    <property type="protein sequence ID" value="CAB4808562.1"/>
    <property type="molecule type" value="Genomic_DNA"/>
</dbReference>
<feature type="transmembrane region" description="Helical" evidence="6">
    <location>
        <begin position="86"/>
        <end position="108"/>
    </location>
</feature>
<evidence type="ECO:0000256" key="4">
    <source>
        <dbReference type="ARBA" id="ARBA00022989"/>
    </source>
</evidence>
<evidence type="ECO:0000256" key="1">
    <source>
        <dbReference type="ARBA" id="ARBA00004651"/>
    </source>
</evidence>
<evidence type="ECO:0000313" key="14">
    <source>
        <dbReference type="EMBL" id="CAB5057867.1"/>
    </source>
</evidence>
<proteinExistence type="predicted"/>
<evidence type="ECO:0000256" key="3">
    <source>
        <dbReference type="ARBA" id="ARBA00022692"/>
    </source>
</evidence>
<keyword evidence="3 6" id="KW-0812">Transmembrane</keyword>
<feature type="transmembrane region" description="Helical" evidence="6">
    <location>
        <begin position="417"/>
        <end position="434"/>
    </location>
</feature>